<evidence type="ECO:0000256" key="4">
    <source>
        <dbReference type="ARBA" id="ARBA00022636"/>
    </source>
</evidence>
<dbReference type="PANTHER" id="PTHR33121">
    <property type="entry name" value="CYCLIC DI-GMP PHOSPHODIESTERASE PDEF"/>
    <property type="match status" value="1"/>
</dbReference>
<accession>A0A643FPL4</accession>
<evidence type="ECO:0000256" key="9">
    <source>
        <dbReference type="ARBA" id="ARBA00034290"/>
    </source>
</evidence>
<keyword evidence="5" id="KW-0812">Transmembrane</keyword>
<proteinExistence type="predicted"/>
<dbReference type="Pfam" id="PF12792">
    <property type="entry name" value="CSS-motif"/>
    <property type="match status" value="1"/>
</dbReference>
<evidence type="ECO:0000256" key="6">
    <source>
        <dbReference type="ARBA" id="ARBA00022801"/>
    </source>
</evidence>
<evidence type="ECO:0000256" key="8">
    <source>
        <dbReference type="ARBA" id="ARBA00023136"/>
    </source>
</evidence>
<evidence type="ECO:0000313" key="12">
    <source>
        <dbReference type="Proteomes" id="UP000397656"/>
    </source>
</evidence>
<evidence type="ECO:0000256" key="7">
    <source>
        <dbReference type="ARBA" id="ARBA00022989"/>
    </source>
</evidence>
<evidence type="ECO:0000256" key="2">
    <source>
        <dbReference type="ARBA" id="ARBA00012282"/>
    </source>
</evidence>
<dbReference type="GO" id="GO:0005886">
    <property type="term" value="C:plasma membrane"/>
    <property type="evidence" value="ECO:0007669"/>
    <property type="project" value="UniProtKB-SubCell"/>
</dbReference>
<evidence type="ECO:0000256" key="1">
    <source>
        <dbReference type="ARBA" id="ARBA00004651"/>
    </source>
</evidence>
<keyword evidence="8" id="KW-0472">Membrane</keyword>
<dbReference type="Proteomes" id="UP000397656">
    <property type="component" value="Chromosome 2"/>
</dbReference>
<evidence type="ECO:0000313" key="11">
    <source>
        <dbReference type="EMBL" id="QOT81223.1"/>
    </source>
</evidence>
<dbReference type="InterPro" id="IPR035919">
    <property type="entry name" value="EAL_sf"/>
</dbReference>
<dbReference type="Pfam" id="PF00563">
    <property type="entry name" value="EAL"/>
    <property type="match status" value="1"/>
</dbReference>
<comment type="catalytic activity">
    <reaction evidence="9">
        <text>3',3'-c-di-GMP + H2O = 5'-phosphoguanylyl(3'-&gt;5')guanosine + H(+)</text>
        <dbReference type="Rhea" id="RHEA:24902"/>
        <dbReference type="ChEBI" id="CHEBI:15377"/>
        <dbReference type="ChEBI" id="CHEBI:15378"/>
        <dbReference type="ChEBI" id="CHEBI:58754"/>
        <dbReference type="ChEBI" id="CHEBI:58805"/>
        <dbReference type="EC" id="3.1.4.52"/>
    </reaction>
</comment>
<evidence type="ECO:0000256" key="3">
    <source>
        <dbReference type="ARBA" id="ARBA00022475"/>
    </source>
</evidence>
<evidence type="ECO:0000259" key="10">
    <source>
        <dbReference type="PROSITE" id="PS50883"/>
    </source>
</evidence>
<dbReference type="InterPro" id="IPR024744">
    <property type="entry name" value="CSS-motif_dom"/>
</dbReference>
<dbReference type="AlphaFoldDB" id="A0A643FPL4"/>
<dbReference type="PROSITE" id="PS50883">
    <property type="entry name" value="EAL"/>
    <property type="match status" value="1"/>
</dbReference>
<dbReference type="EMBL" id="CP062804">
    <property type="protein sequence ID" value="QOT81223.1"/>
    <property type="molecule type" value="Genomic_DNA"/>
</dbReference>
<keyword evidence="4" id="KW-0973">c-di-GMP</keyword>
<keyword evidence="6" id="KW-0378">Hydrolase</keyword>
<dbReference type="SMART" id="SM00052">
    <property type="entry name" value="EAL"/>
    <property type="match status" value="1"/>
</dbReference>
<keyword evidence="3" id="KW-1003">Cell membrane</keyword>
<dbReference type="CDD" id="cd01948">
    <property type="entry name" value="EAL"/>
    <property type="match status" value="1"/>
</dbReference>
<evidence type="ECO:0000256" key="5">
    <source>
        <dbReference type="ARBA" id="ARBA00022692"/>
    </source>
</evidence>
<feature type="domain" description="EAL" evidence="10">
    <location>
        <begin position="256"/>
        <end position="507"/>
    </location>
</feature>
<dbReference type="GO" id="GO:0071111">
    <property type="term" value="F:cyclic-guanylate-specific phosphodiesterase activity"/>
    <property type="evidence" value="ECO:0007669"/>
    <property type="project" value="UniProtKB-EC"/>
</dbReference>
<comment type="subcellular location">
    <subcellularLocation>
        <location evidence="1">Cell membrane</location>
        <topology evidence="1">Multi-pass membrane protein</topology>
    </subcellularLocation>
</comment>
<protein>
    <recommendedName>
        <fullName evidence="2">cyclic-guanylate-specific phosphodiesterase</fullName>
        <ecNumber evidence="2">3.1.4.52</ecNumber>
    </recommendedName>
</protein>
<dbReference type="SUPFAM" id="SSF141868">
    <property type="entry name" value="EAL domain-like"/>
    <property type="match status" value="1"/>
</dbReference>
<reference evidence="11 12" key="1">
    <citation type="submission" date="2020-10" db="EMBL/GenBank/DDBJ databases">
        <title>Complete genome sequence of Cupriavidus basilensis CCUG 49340T.</title>
        <authorList>
            <person name="Salva-Serra F."/>
            <person name="Donoso R.A."/>
            <person name="Cho K.H."/>
            <person name="Yoo J.A."/>
            <person name="Lee K."/>
            <person name="Yoon S.-H."/>
            <person name="Perez-Pantoja D."/>
            <person name="Moore E.R.B."/>
        </authorList>
    </citation>
    <scope>NUCLEOTIDE SEQUENCE [LARGE SCALE GENOMIC DNA]</scope>
    <source>
        <strain evidence="12">CCUG 49340</strain>
    </source>
</reference>
<dbReference type="InterPro" id="IPR050706">
    <property type="entry name" value="Cyclic-di-GMP_PDE-like"/>
</dbReference>
<dbReference type="InterPro" id="IPR001633">
    <property type="entry name" value="EAL_dom"/>
</dbReference>
<dbReference type="PANTHER" id="PTHR33121:SF79">
    <property type="entry name" value="CYCLIC DI-GMP PHOSPHODIESTERASE PDED-RELATED"/>
    <property type="match status" value="1"/>
</dbReference>
<sequence length="526" mass="56565">MAALLATGLALWLVVMLAAHDARERVERMSSAVRDNLELALADTLDIAYQDRALVGAPCRGVARQLQEQGAYTAYIRDVVLVARGMRYCSAVRGEIASPLGELLNWQPGLQYLLAKPPRGGSMALAVFLGTAPGGGVLVWVEGRYLADMVQSAGKLGFPGIAIEVAGKRFMLNGGELGGAGEHAGAPALARRDDAGQGAHGIVDIRPLTGHPITVIASAPHSLVLNESLKYIVLPPLAAGIAALVVLGLHSRRAARRSFAAELQRGLRNGEFVPYYQPVVDLESGMCTGLEVLARWAHPRRGLLEPEHFIQAIEQQHLAVALTLHLIPRVLRDLEPLALPPAFHLAFNVTSEHFDDAGFWAEDSPLFALLRANVTPVLEITERDAVSLVEHQRSAIQRAKARGIKLAVDDFGTGYCGLAYFKQFEVDFLKLDRVFVQADPGDKVSGQIVDVTINFAHALDLAVVAEGIECEAQRAWLAGKGVRLGQGYHFARPLTRDGLCEWLPAHLERGMPAALPGGGLGVPECV</sequence>
<gene>
    <name evidence="11" type="ORF">F7R26_021185</name>
</gene>
<dbReference type="Gene3D" id="3.20.20.450">
    <property type="entry name" value="EAL domain"/>
    <property type="match status" value="1"/>
</dbReference>
<name>A0A643FPL4_9BURK</name>
<keyword evidence="7" id="KW-1133">Transmembrane helix</keyword>
<organism evidence="11 12">
    <name type="scientific">Cupriavidus basilensis</name>
    <dbReference type="NCBI Taxonomy" id="68895"/>
    <lineage>
        <taxon>Bacteria</taxon>
        <taxon>Pseudomonadati</taxon>
        <taxon>Pseudomonadota</taxon>
        <taxon>Betaproteobacteria</taxon>
        <taxon>Burkholderiales</taxon>
        <taxon>Burkholderiaceae</taxon>
        <taxon>Cupriavidus</taxon>
    </lineage>
</organism>
<dbReference type="EC" id="3.1.4.52" evidence="2"/>